<comment type="caution">
    <text evidence="3">The sequence shown here is derived from an EMBL/GenBank/DDBJ whole genome shotgun (WGS) entry which is preliminary data.</text>
</comment>
<dbReference type="InterPro" id="IPR028087">
    <property type="entry name" value="Tad_N"/>
</dbReference>
<organism evidence="3 4">
    <name type="scientific">Actinospica acidithermotolerans</name>
    <dbReference type="NCBI Taxonomy" id="2828514"/>
    <lineage>
        <taxon>Bacteria</taxon>
        <taxon>Bacillati</taxon>
        <taxon>Actinomycetota</taxon>
        <taxon>Actinomycetes</taxon>
        <taxon>Catenulisporales</taxon>
        <taxon>Actinospicaceae</taxon>
        <taxon>Actinospica</taxon>
    </lineage>
</organism>
<protein>
    <submittedName>
        <fullName evidence="3">Flp pilus-assembly TadE/G-like family protein</fullName>
    </submittedName>
</protein>
<dbReference type="Proteomes" id="UP000676325">
    <property type="component" value="Unassembled WGS sequence"/>
</dbReference>
<dbReference type="EMBL" id="JAGSOH010000065">
    <property type="protein sequence ID" value="MBR7828775.1"/>
    <property type="molecule type" value="Genomic_DNA"/>
</dbReference>
<sequence length="151" mass="15703">MITRVRARIRYLRAQDPERGSGAVFLIFFTLIVLIVAGLVIDGGNSLEMRQQAANEAGQAARKVAEDVSAAGLRSGTITINAGNCWSDADQVLAAYGQGTVTACTVAGRDVTVSVSITYHPILLGLLDVNLTFTARATAVAHLAAGITSGS</sequence>
<dbReference type="RefSeq" id="WP_212519911.1">
    <property type="nucleotide sequence ID" value="NZ_JAGSOH010000065.1"/>
</dbReference>
<gene>
    <name evidence="3" type="ORF">KDK95_20875</name>
</gene>
<keyword evidence="1" id="KW-1133">Transmembrane helix</keyword>
<accession>A0A941EE50</accession>
<proteinExistence type="predicted"/>
<reference evidence="3" key="1">
    <citation type="submission" date="2021-04" db="EMBL/GenBank/DDBJ databases">
        <title>Genome based classification of Actinospica acidithermotolerans sp. nov., an actinobacterium isolated from an Indonesian hot spring.</title>
        <authorList>
            <person name="Kusuma A.B."/>
            <person name="Putra K.E."/>
            <person name="Nafisah S."/>
            <person name="Loh J."/>
            <person name="Nouioui I."/>
            <person name="Goodfellow M."/>
        </authorList>
    </citation>
    <scope>NUCLEOTIDE SEQUENCE</scope>
    <source>
        <strain evidence="3">MGRD01-02</strain>
    </source>
</reference>
<feature type="transmembrane region" description="Helical" evidence="1">
    <location>
        <begin position="21"/>
        <end position="41"/>
    </location>
</feature>
<evidence type="ECO:0000313" key="4">
    <source>
        <dbReference type="Proteomes" id="UP000676325"/>
    </source>
</evidence>
<keyword evidence="1" id="KW-0812">Transmembrane</keyword>
<feature type="domain" description="Putative Flp pilus-assembly TadG-like N-terminal" evidence="2">
    <location>
        <begin position="20"/>
        <end position="62"/>
    </location>
</feature>
<keyword evidence="4" id="KW-1185">Reference proteome</keyword>
<evidence type="ECO:0000259" key="2">
    <source>
        <dbReference type="Pfam" id="PF13400"/>
    </source>
</evidence>
<dbReference type="Pfam" id="PF13400">
    <property type="entry name" value="Tad"/>
    <property type="match status" value="1"/>
</dbReference>
<dbReference type="AlphaFoldDB" id="A0A941EE50"/>
<name>A0A941EE50_9ACTN</name>
<keyword evidence="1" id="KW-0472">Membrane</keyword>
<evidence type="ECO:0000313" key="3">
    <source>
        <dbReference type="EMBL" id="MBR7828775.1"/>
    </source>
</evidence>
<evidence type="ECO:0000256" key="1">
    <source>
        <dbReference type="SAM" id="Phobius"/>
    </source>
</evidence>